<feature type="region of interest" description="Disordered" evidence="8">
    <location>
        <begin position="289"/>
        <end position="378"/>
    </location>
</feature>
<dbReference type="InterPro" id="IPR052287">
    <property type="entry name" value="NHEJ_factor"/>
</dbReference>
<dbReference type="Proteomes" id="UP001166286">
    <property type="component" value="Unassembled WGS sequence"/>
</dbReference>
<evidence type="ECO:0000256" key="1">
    <source>
        <dbReference type="ARBA" id="ARBA00004123"/>
    </source>
</evidence>
<keyword evidence="12" id="KW-1185">Reference proteome</keyword>
<feature type="compositionally biased region" description="Basic and acidic residues" evidence="8">
    <location>
        <begin position="513"/>
        <end position="531"/>
    </location>
</feature>
<dbReference type="CDD" id="cd22285">
    <property type="entry name" value="HD_XLF_N"/>
    <property type="match status" value="1"/>
</dbReference>
<dbReference type="PANTHER" id="PTHR32235:SF1">
    <property type="entry name" value="NON-HOMOLOGOUS END-JOINING FACTOR 1"/>
    <property type="match status" value="1"/>
</dbReference>
<keyword evidence="5" id="KW-0539">Nucleus</keyword>
<dbReference type="GO" id="GO:0045027">
    <property type="term" value="F:DNA end binding"/>
    <property type="evidence" value="ECO:0007669"/>
    <property type="project" value="TreeGrafter"/>
</dbReference>
<comment type="caution">
    <text evidence="11">The sequence shown here is derived from an EMBL/GenBank/DDBJ whole genome shotgun (WGS) entry which is preliminary data.</text>
</comment>
<dbReference type="Pfam" id="PF09302">
    <property type="entry name" value="XLF"/>
    <property type="match status" value="1"/>
</dbReference>
<evidence type="ECO:0000313" key="11">
    <source>
        <dbReference type="EMBL" id="KAK0509313.1"/>
    </source>
</evidence>
<keyword evidence="4" id="KW-0234">DNA repair</keyword>
<evidence type="ECO:0000256" key="4">
    <source>
        <dbReference type="ARBA" id="ARBA00023204"/>
    </source>
</evidence>
<feature type="compositionally biased region" description="Polar residues" evidence="8">
    <location>
        <begin position="301"/>
        <end position="319"/>
    </location>
</feature>
<evidence type="ECO:0000256" key="8">
    <source>
        <dbReference type="SAM" id="MobiDB-lite"/>
    </source>
</evidence>
<evidence type="ECO:0000256" key="6">
    <source>
        <dbReference type="ARBA" id="ARBA00025747"/>
    </source>
</evidence>
<evidence type="ECO:0000256" key="2">
    <source>
        <dbReference type="ARBA" id="ARBA00022763"/>
    </source>
</evidence>
<dbReference type="GO" id="GO:0032807">
    <property type="term" value="C:DNA ligase IV complex"/>
    <property type="evidence" value="ECO:0007669"/>
    <property type="project" value="TreeGrafter"/>
</dbReference>
<dbReference type="InterPro" id="IPR053829">
    <property type="entry name" value="XLF-like_CC"/>
</dbReference>
<feature type="domain" description="XLF-like coiled-coil region" evidence="10">
    <location>
        <begin position="126"/>
        <end position="178"/>
    </location>
</feature>
<keyword evidence="2" id="KW-0227">DNA damage</keyword>
<evidence type="ECO:0000256" key="5">
    <source>
        <dbReference type="ARBA" id="ARBA00023242"/>
    </source>
</evidence>
<evidence type="ECO:0000256" key="7">
    <source>
        <dbReference type="ARBA" id="ARBA00044529"/>
    </source>
</evidence>
<dbReference type="InterPro" id="IPR015381">
    <property type="entry name" value="XLF-like_N"/>
</dbReference>
<reference evidence="11" key="1">
    <citation type="submission" date="2023-03" db="EMBL/GenBank/DDBJ databases">
        <title>Complete genome of Cladonia borealis.</title>
        <authorList>
            <person name="Park H."/>
        </authorList>
    </citation>
    <scope>NUCLEOTIDE SEQUENCE</scope>
    <source>
        <strain evidence="11">ANT050790</strain>
    </source>
</reference>
<feature type="domain" description="XLF-like N-terminal" evidence="9">
    <location>
        <begin position="4"/>
        <end position="123"/>
    </location>
</feature>
<dbReference type="GO" id="GO:0006303">
    <property type="term" value="P:double-strand break repair via nonhomologous end joining"/>
    <property type="evidence" value="ECO:0007669"/>
    <property type="project" value="TreeGrafter"/>
</dbReference>
<gene>
    <name evidence="11" type="ORF">JMJ35_008684</name>
</gene>
<evidence type="ECO:0000259" key="10">
    <source>
        <dbReference type="Pfam" id="PF21928"/>
    </source>
</evidence>
<comment type="similarity">
    <text evidence="6">Belongs to the XRCC4-XLF family. XLF subfamily.</text>
</comment>
<dbReference type="Gene3D" id="2.170.210.10">
    <property type="entry name" value="DNA double-strand break repair and VJ recombination XRCC4, N-terminal"/>
    <property type="match status" value="1"/>
</dbReference>
<feature type="compositionally biased region" description="Basic and acidic residues" evidence="8">
    <location>
        <begin position="475"/>
        <end position="487"/>
    </location>
</feature>
<evidence type="ECO:0000259" key="9">
    <source>
        <dbReference type="Pfam" id="PF09302"/>
    </source>
</evidence>
<protein>
    <recommendedName>
        <fullName evidence="7">Non-homologous end-joining factor 1</fullName>
    </recommendedName>
</protein>
<organism evidence="11 12">
    <name type="scientific">Cladonia borealis</name>
    <dbReference type="NCBI Taxonomy" id="184061"/>
    <lineage>
        <taxon>Eukaryota</taxon>
        <taxon>Fungi</taxon>
        <taxon>Dikarya</taxon>
        <taxon>Ascomycota</taxon>
        <taxon>Pezizomycotina</taxon>
        <taxon>Lecanoromycetes</taxon>
        <taxon>OSLEUM clade</taxon>
        <taxon>Lecanoromycetidae</taxon>
        <taxon>Lecanorales</taxon>
        <taxon>Lecanorineae</taxon>
        <taxon>Cladoniaceae</taxon>
        <taxon>Cladonia</taxon>
    </lineage>
</organism>
<feature type="region of interest" description="Disordered" evidence="8">
    <location>
        <begin position="422"/>
        <end position="543"/>
    </location>
</feature>
<sequence>MSPTWKPLQLDHQHSSIPPLLIKNEFGASSYKIWLTDLTYIWTETLDRRQIIQRAFSVDTSIDPSEDASQLRLLLQSIQDALIQRSGTAMNFVRSDDPKQLILQTSTRLPGPLKPLEWRMTLNSAPQSTLTAEFMIPLLSQQSVAKAEKASLLQQLRYKDIVINKLIEKMQSDGVDFSRVFPASVTGRLGTDARQTLAKSVKGLAEFDLQEWQSRMIRDYKTLEELRDLISNTFDADPIEAATESQISDSPSYGDWWRNLRRESSQRTPVTSPAPISNTEQNGVEYGEFQTQVTPPKLQAKQGSSKGKSRDPGSNSPDSNRLEHQEDTGSTTDDDDFEVQVSKSTNASAVAQKRPNASPANPFNVARGPQQARADVSRQVVITSRRGKEFVSNPNMSPKGIDTASSSEGEGIEYDNQHMVASEPGLNDKMGNTTAKPKARIGKIGGKNNPDTKSSKPALASPAKVAGPMRTKVNTRPDSDRTKERVSIVKASEPARAGRVNVQPRSPSPIRETSQERANRKREQLKRELESKGQAGAKKKRKF</sequence>
<dbReference type="Pfam" id="PF21928">
    <property type="entry name" value="XLF_CC"/>
    <property type="match status" value="1"/>
</dbReference>
<evidence type="ECO:0000313" key="12">
    <source>
        <dbReference type="Proteomes" id="UP001166286"/>
    </source>
</evidence>
<feature type="region of interest" description="Disordered" evidence="8">
    <location>
        <begin position="390"/>
        <end position="409"/>
    </location>
</feature>
<keyword evidence="3" id="KW-0238">DNA-binding</keyword>
<dbReference type="EMBL" id="JAFEKC020000019">
    <property type="protein sequence ID" value="KAK0509313.1"/>
    <property type="molecule type" value="Genomic_DNA"/>
</dbReference>
<accession>A0AA39QUA8</accession>
<dbReference type="AlphaFoldDB" id="A0AA39QUA8"/>
<dbReference type="InterPro" id="IPR038051">
    <property type="entry name" value="XRCC4-like_N_sf"/>
</dbReference>
<proteinExistence type="inferred from homology"/>
<dbReference type="PANTHER" id="PTHR32235">
    <property type="entry name" value="NON-HOMOLOGOUS END-JOINING FACTOR 1"/>
    <property type="match status" value="1"/>
</dbReference>
<evidence type="ECO:0000256" key="3">
    <source>
        <dbReference type="ARBA" id="ARBA00023125"/>
    </source>
</evidence>
<name>A0AA39QUA8_9LECA</name>
<comment type="subcellular location">
    <subcellularLocation>
        <location evidence="1">Nucleus</location>
    </subcellularLocation>
</comment>